<protein>
    <recommendedName>
        <fullName evidence="4">NAD-dependent epimerase/dehydratase domain-containing protein</fullName>
    </recommendedName>
</protein>
<dbReference type="InterPro" id="IPR036291">
    <property type="entry name" value="NAD(P)-bd_dom_sf"/>
</dbReference>
<dbReference type="InterPro" id="IPR050425">
    <property type="entry name" value="NAD(P)_dehydrat-like"/>
</dbReference>
<keyword evidence="1" id="KW-0560">Oxidoreductase</keyword>
<dbReference type="PROSITE" id="PS00092">
    <property type="entry name" value="N6_MTASE"/>
    <property type="match status" value="1"/>
</dbReference>
<dbReference type="SUPFAM" id="SSF51735">
    <property type="entry name" value="NAD(P)-binding Rossmann-fold domains"/>
    <property type="match status" value="1"/>
</dbReference>
<evidence type="ECO:0000259" key="4">
    <source>
        <dbReference type="Pfam" id="PF01370"/>
    </source>
</evidence>
<evidence type="ECO:0000256" key="1">
    <source>
        <dbReference type="ARBA" id="ARBA00023002"/>
    </source>
</evidence>
<proteinExistence type="inferred from homology"/>
<organism evidence="5 6">
    <name type="scientific">Tetrapyrgos nigripes</name>
    <dbReference type="NCBI Taxonomy" id="182062"/>
    <lineage>
        <taxon>Eukaryota</taxon>
        <taxon>Fungi</taxon>
        <taxon>Dikarya</taxon>
        <taxon>Basidiomycota</taxon>
        <taxon>Agaricomycotina</taxon>
        <taxon>Agaricomycetes</taxon>
        <taxon>Agaricomycetidae</taxon>
        <taxon>Agaricales</taxon>
        <taxon>Marasmiineae</taxon>
        <taxon>Marasmiaceae</taxon>
        <taxon>Tetrapyrgos</taxon>
    </lineage>
</organism>
<sequence>MPTIPTGSKVLVSGANGYIAAWLVRTLLEEGYIVRGTVRTEEKAKFLKKLFEKYADKFEAVVVSDITSDGAFDEAVKGMDAIEHTASPFHFNADDPQELIGPAVKGTTGILQSALKFGKDVKRIVVTSSCASVLEIRPEPTKFSEEDWNELSAKEVQEQGRSAAAASKYRASKTLAERAAWDFYNKHKSEISWDLVVINPPFVFGPSIQDVSSPSALGTSAADWYATVVEGTKDANAPGPGLAGTEWVDVRDVAKAHVRALQRKEAADQRIIVSAGPWKWQEWLDTANSLKPSPIPSHPNLPKGKPGSSDKKYMTTYDASKSGRVLGIVSGPEGAGLGLDGEKVRYRTMEETTRDTLADVEAKGW</sequence>
<gene>
    <name evidence="5" type="ORF">D9758_008392</name>
</gene>
<dbReference type="Pfam" id="PF01370">
    <property type="entry name" value="Epimerase"/>
    <property type="match status" value="1"/>
</dbReference>
<comment type="similarity">
    <text evidence="2">Belongs to the NAD(P)-dependent epimerase/dehydratase family. Dihydroflavonol-4-reductase subfamily.</text>
</comment>
<dbReference type="Gene3D" id="3.40.50.720">
    <property type="entry name" value="NAD(P)-binding Rossmann-like Domain"/>
    <property type="match status" value="1"/>
</dbReference>
<comment type="caution">
    <text evidence="5">The sequence shown here is derived from an EMBL/GenBank/DDBJ whole genome shotgun (WGS) entry which is preliminary data.</text>
</comment>
<dbReference type="PANTHER" id="PTHR10366:SF564">
    <property type="entry name" value="STEROL-4-ALPHA-CARBOXYLATE 3-DEHYDROGENASE, DECARBOXYLATING"/>
    <property type="match status" value="1"/>
</dbReference>
<dbReference type="InterPro" id="IPR002052">
    <property type="entry name" value="DNA_methylase_N6_adenine_CS"/>
</dbReference>
<reference evidence="5 6" key="1">
    <citation type="journal article" date="2020" name="ISME J.">
        <title>Uncovering the hidden diversity of litter-decomposition mechanisms in mushroom-forming fungi.</title>
        <authorList>
            <person name="Floudas D."/>
            <person name="Bentzer J."/>
            <person name="Ahren D."/>
            <person name="Johansson T."/>
            <person name="Persson P."/>
            <person name="Tunlid A."/>
        </authorList>
    </citation>
    <scope>NUCLEOTIDE SEQUENCE [LARGE SCALE GENOMIC DNA]</scope>
    <source>
        <strain evidence="5 6">CBS 291.85</strain>
    </source>
</reference>
<dbReference type="Proteomes" id="UP000559256">
    <property type="component" value="Unassembled WGS sequence"/>
</dbReference>
<feature type="region of interest" description="Disordered" evidence="3">
    <location>
        <begin position="290"/>
        <end position="313"/>
    </location>
</feature>
<evidence type="ECO:0000313" key="5">
    <source>
        <dbReference type="EMBL" id="KAF5363173.1"/>
    </source>
</evidence>
<dbReference type="GO" id="GO:0008168">
    <property type="term" value="F:methyltransferase activity"/>
    <property type="evidence" value="ECO:0007669"/>
    <property type="project" value="InterPro"/>
</dbReference>
<evidence type="ECO:0000313" key="6">
    <source>
        <dbReference type="Proteomes" id="UP000559256"/>
    </source>
</evidence>
<name>A0A8H5LN22_9AGAR</name>
<dbReference type="AlphaFoldDB" id="A0A8H5LN22"/>
<dbReference type="InterPro" id="IPR001509">
    <property type="entry name" value="Epimerase_deHydtase"/>
</dbReference>
<dbReference type="EMBL" id="JAACJM010000034">
    <property type="protein sequence ID" value="KAF5363173.1"/>
    <property type="molecule type" value="Genomic_DNA"/>
</dbReference>
<evidence type="ECO:0000256" key="3">
    <source>
        <dbReference type="SAM" id="MobiDB-lite"/>
    </source>
</evidence>
<dbReference type="PANTHER" id="PTHR10366">
    <property type="entry name" value="NAD DEPENDENT EPIMERASE/DEHYDRATASE"/>
    <property type="match status" value="1"/>
</dbReference>
<feature type="domain" description="NAD-dependent epimerase/dehydratase" evidence="4">
    <location>
        <begin position="10"/>
        <end position="272"/>
    </location>
</feature>
<dbReference type="GO" id="GO:0032259">
    <property type="term" value="P:methylation"/>
    <property type="evidence" value="ECO:0007669"/>
    <property type="project" value="InterPro"/>
</dbReference>
<dbReference type="GO" id="GO:0016616">
    <property type="term" value="F:oxidoreductase activity, acting on the CH-OH group of donors, NAD or NADP as acceptor"/>
    <property type="evidence" value="ECO:0007669"/>
    <property type="project" value="TreeGrafter"/>
</dbReference>
<keyword evidence="6" id="KW-1185">Reference proteome</keyword>
<accession>A0A8H5LN22</accession>
<evidence type="ECO:0000256" key="2">
    <source>
        <dbReference type="ARBA" id="ARBA00023445"/>
    </source>
</evidence>
<dbReference type="CDD" id="cd05227">
    <property type="entry name" value="AR_SDR_e"/>
    <property type="match status" value="1"/>
</dbReference>
<dbReference type="OrthoDB" id="2735536at2759"/>
<dbReference type="GO" id="GO:0003676">
    <property type="term" value="F:nucleic acid binding"/>
    <property type="evidence" value="ECO:0007669"/>
    <property type="project" value="InterPro"/>
</dbReference>